<dbReference type="SMART" id="SM00504">
    <property type="entry name" value="Ubox"/>
    <property type="match status" value="1"/>
</dbReference>
<dbReference type="InterPro" id="IPR052085">
    <property type="entry name" value="WD-SAM-U-box"/>
</dbReference>
<sequence>MADDDGSLEELTCPITNEVFLDPVLCVGDGMTYERVAAERWFKAHSTSPMTGEQLDVPGGVTLVDNHVVRKQAAALLERRPDLKPIGMWHAGDAVDDGAAAEEPSAPPLSSSSFGEPAASSSSHLSSSDAFAPPTSQSAILTGSHRGGMRAFTLTNRAYACPERDARWENVGVASGAAFVAASADGSLLMSGAQNSSAVSMWRPARHVGEPTPAPVAARLRDWSLCGAVDPRGEWCAAAGRGKKLELWRVSIPEGPGVSAVSITAADAAEADGDAPWHKDFVTCMTNLGFDGAKLVYGGDDWRLRTWDIGAKRGGAGGVVGECSAGVTSVVSSKDGNVIVAGTDDGETHAFDTRAGPDPVFSTFKNLTRDRVVDTPDVAQRHGPVTCVAVAEDGRSWAASGAGEGVKLYEPRMSWRETVCADGGDASVGLRCTAMAPPRGVSPSCLAIATEDGTVAAFDVASAASGLTIERKFTIQPPGAPKVTSLCAFAPTPLAPAVRRGANAGGGGQPRARSWFRTIFG</sequence>
<dbReference type="OrthoDB" id="10064100at2759"/>
<dbReference type="InterPro" id="IPR036322">
    <property type="entry name" value="WD40_repeat_dom_sf"/>
</dbReference>
<dbReference type="InterPro" id="IPR015943">
    <property type="entry name" value="WD40/YVTN_repeat-like_dom_sf"/>
</dbReference>
<dbReference type="KEGG" id="mis:MICPUN_55612"/>
<dbReference type="UniPathway" id="UPA00143"/>
<dbReference type="InterPro" id="IPR013083">
    <property type="entry name" value="Znf_RING/FYVE/PHD"/>
</dbReference>
<dbReference type="SUPFAM" id="SSF50978">
    <property type="entry name" value="WD40 repeat-like"/>
    <property type="match status" value="1"/>
</dbReference>
<dbReference type="Proteomes" id="UP000002009">
    <property type="component" value="Chromosome 1"/>
</dbReference>
<feature type="region of interest" description="Disordered" evidence="1">
    <location>
        <begin position="98"/>
        <end position="143"/>
    </location>
</feature>
<dbReference type="CDD" id="cd16655">
    <property type="entry name" value="RING-Ubox_WDSUB1-like"/>
    <property type="match status" value="1"/>
</dbReference>
<dbReference type="PANTHER" id="PTHR46573:SF1">
    <property type="entry name" value="WD REPEAT, SAM AND U-BOX DOMAIN-CONTAINING PROTEIN 1"/>
    <property type="match status" value="1"/>
</dbReference>
<dbReference type="SMART" id="SM00320">
    <property type="entry name" value="WD40"/>
    <property type="match status" value="4"/>
</dbReference>
<dbReference type="GeneID" id="8250695"/>
<keyword evidence="4" id="KW-1185">Reference proteome</keyword>
<dbReference type="GO" id="GO:0004842">
    <property type="term" value="F:ubiquitin-protein transferase activity"/>
    <property type="evidence" value="ECO:0007669"/>
    <property type="project" value="InterPro"/>
</dbReference>
<gene>
    <name evidence="3" type="ORF">MICPUN_55612</name>
</gene>
<feature type="domain" description="U-box" evidence="2">
    <location>
        <begin position="6"/>
        <end position="83"/>
    </location>
</feature>
<evidence type="ECO:0000259" key="2">
    <source>
        <dbReference type="PROSITE" id="PS51698"/>
    </source>
</evidence>
<proteinExistence type="predicted"/>
<protein>
    <recommendedName>
        <fullName evidence="2">U-box domain-containing protein</fullName>
    </recommendedName>
</protein>
<organism evidence="3 4">
    <name type="scientific">Micromonas commoda (strain RCC299 / NOUM17 / CCMP2709)</name>
    <name type="common">Picoplanktonic green alga</name>
    <dbReference type="NCBI Taxonomy" id="296587"/>
    <lineage>
        <taxon>Eukaryota</taxon>
        <taxon>Viridiplantae</taxon>
        <taxon>Chlorophyta</taxon>
        <taxon>Mamiellophyceae</taxon>
        <taxon>Mamiellales</taxon>
        <taxon>Mamiellaceae</taxon>
        <taxon>Micromonas</taxon>
    </lineage>
</organism>
<dbReference type="STRING" id="296587.C1FEY4"/>
<evidence type="ECO:0000313" key="3">
    <source>
        <dbReference type="EMBL" id="ACO68655.1"/>
    </source>
</evidence>
<dbReference type="GO" id="GO:0016567">
    <property type="term" value="P:protein ubiquitination"/>
    <property type="evidence" value="ECO:0007669"/>
    <property type="project" value="UniProtKB-UniPathway"/>
</dbReference>
<dbReference type="Pfam" id="PF04564">
    <property type="entry name" value="U-box"/>
    <property type="match status" value="1"/>
</dbReference>
<evidence type="ECO:0000313" key="4">
    <source>
        <dbReference type="Proteomes" id="UP000002009"/>
    </source>
</evidence>
<dbReference type="AlphaFoldDB" id="C1FEY4"/>
<name>C1FEY4_MICCC</name>
<feature type="compositionally biased region" description="Low complexity" evidence="1">
    <location>
        <begin position="101"/>
        <end position="132"/>
    </location>
</feature>
<evidence type="ECO:0000256" key="1">
    <source>
        <dbReference type="SAM" id="MobiDB-lite"/>
    </source>
</evidence>
<dbReference type="PANTHER" id="PTHR46573">
    <property type="entry name" value="WD REPEAT, SAM AND U-BOX DOMAIN-CONTAINING PROTEIN 1"/>
    <property type="match status" value="1"/>
</dbReference>
<dbReference type="InterPro" id="IPR003613">
    <property type="entry name" value="Ubox_domain"/>
</dbReference>
<dbReference type="Gene3D" id="2.130.10.10">
    <property type="entry name" value="YVTN repeat-like/Quinoprotein amine dehydrogenase"/>
    <property type="match status" value="2"/>
</dbReference>
<reference evidence="3 4" key="1">
    <citation type="journal article" date="2009" name="Science">
        <title>Green evolution and dynamic adaptations revealed by genomes of the marine picoeukaryotes Micromonas.</title>
        <authorList>
            <person name="Worden A.Z."/>
            <person name="Lee J.H."/>
            <person name="Mock T."/>
            <person name="Rouze P."/>
            <person name="Simmons M.P."/>
            <person name="Aerts A.L."/>
            <person name="Allen A.E."/>
            <person name="Cuvelier M.L."/>
            <person name="Derelle E."/>
            <person name="Everett M.V."/>
            <person name="Foulon E."/>
            <person name="Grimwood J."/>
            <person name="Gundlach H."/>
            <person name="Henrissat B."/>
            <person name="Napoli C."/>
            <person name="McDonald S.M."/>
            <person name="Parker M.S."/>
            <person name="Rombauts S."/>
            <person name="Salamov A."/>
            <person name="Von Dassow P."/>
            <person name="Badger J.H."/>
            <person name="Coutinho P.M."/>
            <person name="Demir E."/>
            <person name="Dubchak I."/>
            <person name="Gentemann C."/>
            <person name="Eikrem W."/>
            <person name="Gready J.E."/>
            <person name="John U."/>
            <person name="Lanier W."/>
            <person name="Lindquist E.A."/>
            <person name="Lucas S."/>
            <person name="Mayer K.F."/>
            <person name="Moreau H."/>
            <person name="Not F."/>
            <person name="Otillar R."/>
            <person name="Panaud O."/>
            <person name="Pangilinan J."/>
            <person name="Paulsen I."/>
            <person name="Piegu B."/>
            <person name="Poliakov A."/>
            <person name="Robbens S."/>
            <person name="Schmutz J."/>
            <person name="Toulza E."/>
            <person name="Wyss T."/>
            <person name="Zelensky A."/>
            <person name="Zhou K."/>
            <person name="Armbrust E.V."/>
            <person name="Bhattacharya D."/>
            <person name="Goodenough U.W."/>
            <person name="Van de Peer Y."/>
            <person name="Grigoriev I.V."/>
        </authorList>
    </citation>
    <scope>NUCLEOTIDE SEQUENCE [LARGE SCALE GENOMIC DNA]</scope>
    <source>
        <strain evidence="4">RCC299 / NOUM17</strain>
    </source>
</reference>
<dbReference type="Gene3D" id="3.30.40.10">
    <property type="entry name" value="Zinc/RING finger domain, C3HC4 (zinc finger)"/>
    <property type="match status" value="1"/>
</dbReference>
<dbReference type="PROSITE" id="PS51698">
    <property type="entry name" value="U_BOX"/>
    <property type="match status" value="1"/>
</dbReference>
<dbReference type="SUPFAM" id="SSF57850">
    <property type="entry name" value="RING/U-box"/>
    <property type="match status" value="1"/>
</dbReference>
<accession>C1FEY4</accession>
<dbReference type="Pfam" id="PF00400">
    <property type="entry name" value="WD40"/>
    <property type="match status" value="1"/>
</dbReference>
<dbReference type="InterPro" id="IPR001680">
    <property type="entry name" value="WD40_rpt"/>
</dbReference>
<dbReference type="RefSeq" id="XP_002507397.1">
    <property type="nucleotide sequence ID" value="XM_002507351.1"/>
</dbReference>
<dbReference type="InParanoid" id="C1FEY4"/>
<dbReference type="EMBL" id="CP001574">
    <property type="protein sequence ID" value="ACO68655.1"/>
    <property type="molecule type" value="Genomic_DNA"/>
</dbReference>
<dbReference type="eggNOG" id="ENOG502QQ65">
    <property type="taxonomic scope" value="Eukaryota"/>
</dbReference>